<dbReference type="EMBL" id="OV725080">
    <property type="protein sequence ID" value="CAH1398260.1"/>
    <property type="molecule type" value="Genomic_DNA"/>
</dbReference>
<keyword evidence="6" id="KW-0175">Coiled coil</keyword>
<name>A0A9P0MMD4_NEZVI</name>
<keyword evidence="9" id="KW-1185">Reference proteome</keyword>
<dbReference type="PANTHER" id="PTHR21411">
    <property type="entry name" value="APONTIC"/>
    <property type="match status" value="1"/>
</dbReference>
<evidence type="ECO:0000313" key="9">
    <source>
        <dbReference type="Proteomes" id="UP001152798"/>
    </source>
</evidence>
<comment type="function">
    <text evidence="5">Involved in transvection phenomena (= synapsis-dependent gene expression), where the synaptic pairing of chromosomes carrying genes with which zeste interacts influences the expression of these genes. Zeste binds to DNA and stimulates transcription from a nearby promoter.</text>
</comment>
<dbReference type="Gene3D" id="1.10.10.60">
    <property type="entry name" value="Homeodomain-like"/>
    <property type="match status" value="1"/>
</dbReference>
<dbReference type="Proteomes" id="UP001152798">
    <property type="component" value="Chromosome 4"/>
</dbReference>
<evidence type="ECO:0000256" key="2">
    <source>
        <dbReference type="ARBA" id="ARBA00016807"/>
    </source>
</evidence>
<sequence length="315" mass="36095">MEVKKERARAANFTKEEENLLLRIINNHSDVIEIKLTDSVTNSMKAREWKTIAEEFNAQNLGQLRDPISLRTKYENIKRNANKKLREKKISRIKMEGGPEEIVISDDDETQLLQVIEPKAAGFQYTYGDDDVTHNNRITTSLFMEVEDDSVNEMDTKSSIVVGPKVEASQDNESLEIAAFTTSPIFPHSLATPSSMGQTLVGQASKSPEATPYEFQPVDPTRLPSLDEFSLPVLRTRKRGHTLDKISAWAISKAAIAEQEQIFKKELHEQKKRHLEEEHLLRIKILEQQLRHAEEQQSWLQVEHLEKLKNIKSTQ</sequence>
<organism evidence="8 9">
    <name type="scientific">Nezara viridula</name>
    <name type="common">Southern green stink bug</name>
    <name type="synonym">Cimex viridulus</name>
    <dbReference type="NCBI Taxonomy" id="85310"/>
    <lineage>
        <taxon>Eukaryota</taxon>
        <taxon>Metazoa</taxon>
        <taxon>Ecdysozoa</taxon>
        <taxon>Arthropoda</taxon>
        <taxon>Hexapoda</taxon>
        <taxon>Insecta</taxon>
        <taxon>Pterygota</taxon>
        <taxon>Neoptera</taxon>
        <taxon>Paraneoptera</taxon>
        <taxon>Hemiptera</taxon>
        <taxon>Heteroptera</taxon>
        <taxon>Panheteroptera</taxon>
        <taxon>Pentatomomorpha</taxon>
        <taxon>Pentatomoidea</taxon>
        <taxon>Pentatomidae</taxon>
        <taxon>Pentatominae</taxon>
        <taxon>Nezara</taxon>
    </lineage>
</organism>
<dbReference type="OrthoDB" id="6625735at2759"/>
<evidence type="ECO:0000313" key="8">
    <source>
        <dbReference type="EMBL" id="CAH1398260.1"/>
    </source>
</evidence>
<gene>
    <name evidence="8" type="ORF">NEZAVI_LOCUS7947</name>
</gene>
<evidence type="ECO:0000256" key="5">
    <source>
        <dbReference type="ARBA" id="ARBA00025466"/>
    </source>
</evidence>
<evidence type="ECO:0000259" key="7">
    <source>
        <dbReference type="PROSITE" id="PS50090"/>
    </source>
</evidence>
<dbReference type="AlphaFoldDB" id="A0A9P0MMD4"/>
<keyword evidence="4" id="KW-0804">Transcription</keyword>
<dbReference type="InterPro" id="IPR028002">
    <property type="entry name" value="Myb_DNA-bind_5"/>
</dbReference>
<evidence type="ECO:0000256" key="4">
    <source>
        <dbReference type="ARBA" id="ARBA00023163"/>
    </source>
</evidence>
<protein>
    <recommendedName>
        <fullName evidence="2">Regulatory protein zeste</fullName>
    </recommendedName>
</protein>
<dbReference type="PROSITE" id="PS50090">
    <property type="entry name" value="MYB_LIKE"/>
    <property type="match status" value="1"/>
</dbReference>
<dbReference type="InterPro" id="IPR001005">
    <property type="entry name" value="SANT/Myb"/>
</dbReference>
<reference evidence="8" key="1">
    <citation type="submission" date="2022-01" db="EMBL/GenBank/DDBJ databases">
        <authorList>
            <person name="King R."/>
        </authorList>
    </citation>
    <scope>NUCLEOTIDE SEQUENCE</scope>
</reference>
<evidence type="ECO:0000256" key="3">
    <source>
        <dbReference type="ARBA" id="ARBA00023015"/>
    </source>
</evidence>
<feature type="domain" description="Myb-like" evidence="7">
    <location>
        <begin position="5"/>
        <end position="78"/>
    </location>
</feature>
<accession>A0A9P0MMD4</accession>
<keyword evidence="3" id="KW-0805">Transcription regulation</keyword>
<feature type="coiled-coil region" evidence="6">
    <location>
        <begin position="276"/>
        <end position="303"/>
    </location>
</feature>
<evidence type="ECO:0000256" key="6">
    <source>
        <dbReference type="SAM" id="Coils"/>
    </source>
</evidence>
<proteinExistence type="predicted"/>
<dbReference type="PANTHER" id="PTHR21411:SF0">
    <property type="entry name" value="REGULATORY PROTEIN ZESTE"/>
    <property type="match status" value="1"/>
</dbReference>
<dbReference type="Pfam" id="PF13873">
    <property type="entry name" value="Myb_DNA-bind_5"/>
    <property type="match status" value="1"/>
</dbReference>
<comment type="subunit">
    <text evidence="1">Self-associates forming complexes of several hundred monomers.</text>
</comment>
<evidence type="ECO:0000256" key="1">
    <source>
        <dbReference type="ARBA" id="ARBA00011764"/>
    </source>
</evidence>